<evidence type="ECO:0000313" key="2">
    <source>
        <dbReference type="Proteomes" id="UP000024635"/>
    </source>
</evidence>
<dbReference type="Proteomes" id="UP000024635">
    <property type="component" value="Unassembled WGS sequence"/>
</dbReference>
<name>A0A016VUU9_9BILA</name>
<comment type="caution">
    <text evidence="1">The sequence shown here is derived from an EMBL/GenBank/DDBJ whole genome shotgun (WGS) entry which is preliminary data.</text>
</comment>
<proteinExistence type="predicted"/>
<reference evidence="2" key="1">
    <citation type="journal article" date="2015" name="Nat. Genet.">
        <title>The genome and transcriptome of the zoonotic hookworm Ancylostoma ceylanicum identify infection-specific gene families.</title>
        <authorList>
            <person name="Schwarz E.M."/>
            <person name="Hu Y."/>
            <person name="Antoshechkin I."/>
            <person name="Miller M.M."/>
            <person name="Sternberg P.W."/>
            <person name="Aroian R.V."/>
        </authorList>
    </citation>
    <scope>NUCLEOTIDE SEQUENCE</scope>
    <source>
        <strain evidence="2">HY135</strain>
    </source>
</reference>
<accession>A0A016VUU9</accession>
<sequence length="70" mass="7653">MACHVIKIKLQTNYRRVAGGAATTARRQWQITAVATAADRTTRICPMVEGAPFIRSGMINQTLRAAPINL</sequence>
<dbReference type="EMBL" id="JARK01001340">
    <property type="protein sequence ID" value="EYC31066.1"/>
    <property type="molecule type" value="Genomic_DNA"/>
</dbReference>
<gene>
    <name evidence="1" type="primary">Acey_s0004.g1934</name>
    <name evidence="1" type="ORF">Y032_0004g1934</name>
</gene>
<keyword evidence="2" id="KW-1185">Reference proteome</keyword>
<evidence type="ECO:0000313" key="1">
    <source>
        <dbReference type="EMBL" id="EYC31066.1"/>
    </source>
</evidence>
<protein>
    <submittedName>
        <fullName evidence="1">Uncharacterized protein</fullName>
    </submittedName>
</protein>
<dbReference type="AlphaFoldDB" id="A0A016VUU9"/>
<organism evidence="1 2">
    <name type="scientific">Ancylostoma ceylanicum</name>
    <dbReference type="NCBI Taxonomy" id="53326"/>
    <lineage>
        <taxon>Eukaryota</taxon>
        <taxon>Metazoa</taxon>
        <taxon>Ecdysozoa</taxon>
        <taxon>Nematoda</taxon>
        <taxon>Chromadorea</taxon>
        <taxon>Rhabditida</taxon>
        <taxon>Rhabditina</taxon>
        <taxon>Rhabditomorpha</taxon>
        <taxon>Strongyloidea</taxon>
        <taxon>Ancylostomatidae</taxon>
        <taxon>Ancylostomatinae</taxon>
        <taxon>Ancylostoma</taxon>
    </lineage>
</organism>